<feature type="transmembrane region" description="Helical" evidence="1">
    <location>
        <begin position="283"/>
        <end position="301"/>
    </location>
</feature>
<feature type="transmembrane region" description="Helical" evidence="1">
    <location>
        <begin position="229"/>
        <end position="245"/>
    </location>
</feature>
<dbReference type="RefSeq" id="WP_114640921.1">
    <property type="nucleotide sequence ID" value="NZ_JAACIO010000001.1"/>
</dbReference>
<gene>
    <name evidence="2" type="ORF">DYH56_00675</name>
</gene>
<keyword evidence="1" id="KW-1133">Transmembrane helix</keyword>
<reference evidence="2 3" key="1">
    <citation type="submission" date="2018-08" db="EMBL/GenBank/DDBJ databases">
        <title>Draft genome sequence of Psychrilyobacter sp. strain SD5 isolated from Black Sea water.</title>
        <authorList>
            <person name="Yadav S."/>
            <person name="Villanueva L."/>
            <person name="Damste J.S.S."/>
        </authorList>
    </citation>
    <scope>NUCLEOTIDE SEQUENCE [LARGE SCALE GENOMIC DNA]</scope>
    <source>
        <strain evidence="2 3">SD5</strain>
    </source>
</reference>
<evidence type="ECO:0000313" key="2">
    <source>
        <dbReference type="EMBL" id="REI43201.1"/>
    </source>
</evidence>
<dbReference type="EMBL" id="QUAJ01000001">
    <property type="protein sequence ID" value="REI43201.1"/>
    <property type="molecule type" value="Genomic_DNA"/>
</dbReference>
<keyword evidence="1" id="KW-0472">Membrane</keyword>
<proteinExistence type="predicted"/>
<accession>A0ABX9KLB8</accession>
<feature type="transmembrane region" description="Helical" evidence="1">
    <location>
        <begin position="157"/>
        <end position="179"/>
    </location>
</feature>
<feature type="transmembrane region" description="Helical" evidence="1">
    <location>
        <begin position="85"/>
        <end position="104"/>
    </location>
</feature>
<feature type="transmembrane region" description="Helical" evidence="1">
    <location>
        <begin position="188"/>
        <end position="209"/>
    </location>
</feature>
<feature type="transmembrane region" description="Helical" evidence="1">
    <location>
        <begin position="6"/>
        <end position="21"/>
    </location>
</feature>
<evidence type="ECO:0000313" key="3">
    <source>
        <dbReference type="Proteomes" id="UP000263486"/>
    </source>
</evidence>
<dbReference type="InterPro" id="IPR049458">
    <property type="entry name" value="EpsG-like"/>
</dbReference>
<keyword evidence="3" id="KW-1185">Reference proteome</keyword>
<organism evidence="2 3">
    <name type="scientific">Psychrilyobacter piezotolerans</name>
    <dbReference type="NCBI Taxonomy" id="2293438"/>
    <lineage>
        <taxon>Bacteria</taxon>
        <taxon>Fusobacteriati</taxon>
        <taxon>Fusobacteriota</taxon>
        <taxon>Fusobacteriia</taxon>
        <taxon>Fusobacteriales</taxon>
        <taxon>Fusobacteriaceae</taxon>
        <taxon>Psychrilyobacter</taxon>
    </lineage>
</organism>
<feature type="transmembrane region" description="Helical" evidence="1">
    <location>
        <begin position="28"/>
        <end position="45"/>
    </location>
</feature>
<sequence>MIIYVLLLIILSLILYFKNYYKDNDLGYKLNIIIMLLFTILRYDVGYDFMGYYNWATKSTDYLEAYNRIELINKIFLKITWFINYPQVLIILYGIFIIYYLYIAIKENSANKTLSLYVYLGIPMFFLGSLSMMRQYMALSITLYSVKYIKNNNILKYITTICIATLVHKSAIVILPLYFLKKIKFNKFILTFLLGGSFFFDKVLKFLIIKFIPNYSVYVEDHKGSGGEIIYYLVIFLMLATVMLSDRLREQNSDNNIYINAITIGSLVYISLIKYGHAGIRGSIFYLIFYILIIPQMILCFKQYKILNYICYLAMMILFLATIIISTKSDKSAYIPYQIYFLKN</sequence>
<keyword evidence="1" id="KW-0812">Transmembrane</keyword>
<dbReference type="Pfam" id="PF14897">
    <property type="entry name" value="EpsG"/>
    <property type="match status" value="1"/>
</dbReference>
<comment type="caution">
    <text evidence="2">The sequence shown here is derived from an EMBL/GenBank/DDBJ whole genome shotgun (WGS) entry which is preliminary data.</text>
</comment>
<protein>
    <submittedName>
        <fullName evidence="2">EpsG family protein</fullName>
    </submittedName>
</protein>
<feature type="transmembrane region" description="Helical" evidence="1">
    <location>
        <begin position="116"/>
        <end position="137"/>
    </location>
</feature>
<feature type="transmembrane region" description="Helical" evidence="1">
    <location>
        <begin position="306"/>
        <end position="325"/>
    </location>
</feature>
<dbReference type="Proteomes" id="UP000263486">
    <property type="component" value="Unassembled WGS sequence"/>
</dbReference>
<evidence type="ECO:0000256" key="1">
    <source>
        <dbReference type="SAM" id="Phobius"/>
    </source>
</evidence>
<name>A0ABX9KLB8_9FUSO</name>
<feature type="transmembrane region" description="Helical" evidence="1">
    <location>
        <begin position="257"/>
        <end position="277"/>
    </location>
</feature>